<reference evidence="2 3" key="1">
    <citation type="submission" date="2019-05" db="EMBL/GenBank/DDBJ databases">
        <title>Another draft genome of Portunus trituberculatus and its Hox gene families provides insights of decapod evolution.</title>
        <authorList>
            <person name="Jeong J.-H."/>
            <person name="Song I."/>
            <person name="Kim S."/>
            <person name="Choi T."/>
            <person name="Kim D."/>
            <person name="Ryu S."/>
            <person name="Kim W."/>
        </authorList>
    </citation>
    <scope>NUCLEOTIDE SEQUENCE [LARGE SCALE GENOMIC DNA]</scope>
    <source>
        <tissue evidence="2">Muscle</tissue>
    </source>
</reference>
<keyword evidence="3" id="KW-1185">Reference proteome</keyword>
<comment type="caution">
    <text evidence="2">The sequence shown here is derived from an EMBL/GenBank/DDBJ whole genome shotgun (WGS) entry which is preliminary data.</text>
</comment>
<dbReference type="EMBL" id="VSRR010001300">
    <property type="protein sequence ID" value="MPC24193.1"/>
    <property type="molecule type" value="Genomic_DNA"/>
</dbReference>
<dbReference type="Proteomes" id="UP000324222">
    <property type="component" value="Unassembled WGS sequence"/>
</dbReference>
<feature type="region of interest" description="Disordered" evidence="1">
    <location>
        <begin position="75"/>
        <end position="97"/>
    </location>
</feature>
<evidence type="ECO:0000256" key="1">
    <source>
        <dbReference type="SAM" id="MobiDB-lite"/>
    </source>
</evidence>
<dbReference type="AlphaFoldDB" id="A0A5B7DT63"/>
<feature type="compositionally biased region" description="Low complexity" evidence="1">
    <location>
        <begin position="75"/>
        <end position="84"/>
    </location>
</feature>
<name>A0A5B7DT63_PORTR</name>
<organism evidence="2 3">
    <name type="scientific">Portunus trituberculatus</name>
    <name type="common">Swimming crab</name>
    <name type="synonym">Neptunus trituberculatus</name>
    <dbReference type="NCBI Taxonomy" id="210409"/>
    <lineage>
        <taxon>Eukaryota</taxon>
        <taxon>Metazoa</taxon>
        <taxon>Ecdysozoa</taxon>
        <taxon>Arthropoda</taxon>
        <taxon>Crustacea</taxon>
        <taxon>Multicrustacea</taxon>
        <taxon>Malacostraca</taxon>
        <taxon>Eumalacostraca</taxon>
        <taxon>Eucarida</taxon>
        <taxon>Decapoda</taxon>
        <taxon>Pleocyemata</taxon>
        <taxon>Brachyura</taxon>
        <taxon>Eubrachyura</taxon>
        <taxon>Portunoidea</taxon>
        <taxon>Portunidae</taxon>
        <taxon>Portuninae</taxon>
        <taxon>Portunus</taxon>
    </lineage>
</organism>
<proteinExistence type="predicted"/>
<feature type="compositionally biased region" description="Pro residues" evidence="1">
    <location>
        <begin position="85"/>
        <end position="97"/>
    </location>
</feature>
<sequence>MQSNSQCKAPCRGCHDEETVLVYVHNHATDNSISSRALPLLKLTSSHTFTPPHPNPTSPATHICLHHLGPQKSYTSTLDTLTSPPSSPSSLPSPPATAAPAQLVQYVLCMTLDHSVFSPHYGPPAGD</sequence>
<evidence type="ECO:0000313" key="2">
    <source>
        <dbReference type="EMBL" id="MPC24193.1"/>
    </source>
</evidence>
<evidence type="ECO:0000313" key="3">
    <source>
        <dbReference type="Proteomes" id="UP000324222"/>
    </source>
</evidence>
<accession>A0A5B7DT63</accession>
<gene>
    <name evidence="2" type="ORF">E2C01_017269</name>
</gene>
<protein>
    <submittedName>
        <fullName evidence="2">Uncharacterized protein</fullName>
    </submittedName>
</protein>